<comment type="caution">
    <text evidence="2">The sequence shown here is derived from an EMBL/GenBank/DDBJ whole genome shotgun (WGS) entry which is preliminary data.</text>
</comment>
<feature type="region of interest" description="Disordered" evidence="1">
    <location>
        <begin position="1"/>
        <end position="44"/>
    </location>
</feature>
<proteinExistence type="predicted"/>
<accession>A0A2R6NG22</accession>
<feature type="compositionally biased region" description="Low complexity" evidence="1">
    <location>
        <begin position="25"/>
        <end position="34"/>
    </location>
</feature>
<feature type="non-terminal residue" evidence="2">
    <location>
        <position position="1"/>
    </location>
</feature>
<feature type="compositionally biased region" description="Low complexity" evidence="1">
    <location>
        <begin position="1"/>
        <end position="12"/>
    </location>
</feature>
<feature type="non-terminal residue" evidence="2">
    <location>
        <position position="86"/>
    </location>
</feature>
<sequence>VVARQVPQAPVAGSSSAHRQVAPGRRTTSSSSSRGWFLKRTPSSCSRSLHDKFLKRGHRAAGVCPSSSSSARHQVPPGCCSSSSAT</sequence>
<evidence type="ECO:0000313" key="2">
    <source>
        <dbReference type="EMBL" id="PSR70932.1"/>
    </source>
</evidence>
<gene>
    <name evidence="2" type="ORF">PHLCEN_2v13204</name>
</gene>
<keyword evidence="3" id="KW-1185">Reference proteome</keyword>
<name>A0A2R6NG22_9APHY</name>
<evidence type="ECO:0000256" key="1">
    <source>
        <dbReference type="SAM" id="MobiDB-lite"/>
    </source>
</evidence>
<protein>
    <submittedName>
        <fullName evidence="2">Uncharacterized protein</fullName>
    </submittedName>
</protein>
<feature type="region of interest" description="Disordered" evidence="1">
    <location>
        <begin position="57"/>
        <end position="86"/>
    </location>
</feature>
<organism evidence="2 3">
    <name type="scientific">Hermanssonia centrifuga</name>
    <dbReference type="NCBI Taxonomy" id="98765"/>
    <lineage>
        <taxon>Eukaryota</taxon>
        <taxon>Fungi</taxon>
        <taxon>Dikarya</taxon>
        <taxon>Basidiomycota</taxon>
        <taxon>Agaricomycotina</taxon>
        <taxon>Agaricomycetes</taxon>
        <taxon>Polyporales</taxon>
        <taxon>Meruliaceae</taxon>
        <taxon>Hermanssonia</taxon>
    </lineage>
</organism>
<dbReference type="AlphaFoldDB" id="A0A2R6NG22"/>
<dbReference type="Proteomes" id="UP000186601">
    <property type="component" value="Unassembled WGS sequence"/>
</dbReference>
<evidence type="ECO:0000313" key="3">
    <source>
        <dbReference type="Proteomes" id="UP000186601"/>
    </source>
</evidence>
<dbReference type="EMBL" id="MLYV02001302">
    <property type="protein sequence ID" value="PSR70932.1"/>
    <property type="molecule type" value="Genomic_DNA"/>
</dbReference>
<reference evidence="2 3" key="1">
    <citation type="submission" date="2018-02" db="EMBL/GenBank/DDBJ databases">
        <title>Genome sequence of the basidiomycete white-rot fungus Phlebia centrifuga.</title>
        <authorList>
            <person name="Granchi Z."/>
            <person name="Peng M."/>
            <person name="de Vries R.P."/>
            <person name="Hilden K."/>
            <person name="Makela M.R."/>
            <person name="Grigoriev I."/>
            <person name="Riley R."/>
        </authorList>
    </citation>
    <scope>NUCLEOTIDE SEQUENCE [LARGE SCALE GENOMIC DNA]</scope>
    <source>
        <strain evidence="2 3">FBCC195</strain>
    </source>
</reference>